<dbReference type="InterPro" id="IPR048278">
    <property type="entry name" value="PFN"/>
</dbReference>
<evidence type="ECO:0000313" key="2">
    <source>
        <dbReference type="EMBL" id="WAS95327.1"/>
    </source>
</evidence>
<dbReference type="Gene3D" id="3.30.450.30">
    <property type="entry name" value="Dynein light chain 2a, cytoplasmic"/>
    <property type="match status" value="1"/>
</dbReference>
<dbReference type="Pfam" id="PF00235">
    <property type="entry name" value="Profilin"/>
    <property type="match status" value="1"/>
</dbReference>
<comment type="similarity">
    <text evidence="1">Belongs to the profilin family.</text>
</comment>
<accession>A0ABY7H8B3</accession>
<dbReference type="InterPro" id="IPR036140">
    <property type="entry name" value="PFN_sf"/>
</dbReference>
<proteinExistence type="inferred from homology"/>
<dbReference type="EMBL" id="CP114040">
    <property type="protein sequence ID" value="WAS95327.1"/>
    <property type="molecule type" value="Genomic_DNA"/>
</dbReference>
<dbReference type="Proteomes" id="UP001164459">
    <property type="component" value="Chromosome"/>
</dbReference>
<gene>
    <name evidence="2" type="ORF">O0S08_04135</name>
</gene>
<dbReference type="SMART" id="SM00392">
    <property type="entry name" value="PROF"/>
    <property type="match status" value="1"/>
</dbReference>
<protein>
    <submittedName>
        <fullName evidence="2">Profilin</fullName>
    </submittedName>
</protein>
<sequence>MSSWKPYLEWLLADRGVKCAGIFGQDGATWGASDGFELTAPEVTNIVAGLRDKANLSAGVTAGGNKFLFVTRLPEGSLVARRGATSLLGILTTKAVIVLLTRDNYNPGSVDSHSAVAEKLIQLGF</sequence>
<keyword evidence="3" id="KW-1185">Reference proteome</keyword>
<dbReference type="InterPro" id="IPR005455">
    <property type="entry name" value="PFN_euk"/>
</dbReference>
<dbReference type="RefSeq" id="WP_269037659.1">
    <property type="nucleotide sequence ID" value="NZ_CP114040.1"/>
</dbReference>
<organism evidence="2 3">
    <name type="scientific">Nannocystis punicea</name>
    <dbReference type="NCBI Taxonomy" id="2995304"/>
    <lineage>
        <taxon>Bacteria</taxon>
        <taxon>Pseudomonadati</taxon>
        <taxon>Myxococcota</taxon>
        <taxon>Polyangia</taxon>
        <taxon>Nannocystales</taxon>
        <taxon>Nannocystaceae</taxon>
        <taxon>Nannocystis</taxon>
    </lineage>
</organism>
<name>A0ABY7H8B3_9BACT</name>
<evidence type="ECO:0000256" key="1">
    <source>
        <dbReference type="ARBA" id="ARBA00010058"/>
    </source>
</evidence>
<evidence type="ECO:0000313" key="3">
    <source>
        <dbReference type="Proteomes" id="UP001164459"/>
    </source>
</evidence>
<reference evidence="2" key="1">
    <citation type="submission" date="2022-11" db="EMBL/GenBank/DDBJ databases">
        <title>Minimal conservation of predation-associated metabolite biosynthetic gene clusters underscores biosynthetic potential of Myxococcota including descriptions for ten novel species: Archangium lansinium sp. nov., Myxococcus landrumus sp. nov., Nannocystis bai.</title>
        <authorList>
            <person name="Ahearne A."/>
            <person name="Stevens C."/>
            <person name="Dowd S."/>
        </authorList>
    </citation>
    <scope>NUCLEOTIDE SEQUENCE</scope>
    <source>
        <strain evidence="2">Fl3</strain>
    </source>
</reference>
<dbReference type="SUPFAM" id="SSF55770">
    <property type="entry name" value="Profilin (actin-binding protein)"/>
    <property type="match status" value="1"/>
</dbReference>